<evidence type="ECO:0000259" key="15">
    <source>
        <dbReference type="PROSITE" id="PS50030"/>
    </source>
</evidence>
<dbReference type="SMART" id="SM00290">
    <property type="entry name" value="ZnF_UBP"/>
    <property type="match status" value="2"/>
</dbReference>
<keyword evidence="19" id="KW-1185">Reference proteome</keyword>
<keyword evidence="4 11" id="KW-0479">Metal-binding</keyword>
<feature type="active site" description="Nucleophile" evidence="12">
    <location>
        <position position="309"/>
    </location>
</feature>
<evidence type="ECO:0000256" key="10">
    <source>
        <dbReference type="ARBA" id="ARBA00022833"/>
    </source>
</evidence>
<dbReference type="InterPro" id="IPR041432">
    <property type="entry name" value="UBP13_Znf-UBP_var"/>
</dbReference>
<keyword evidence="7 11" id="KW-0833">Ubl conjugation pathway</keyword>
<feature type="binding site" evidence="13">
    <location>
        <position position="206"/>
    </location>
    <ligand>
        <name>Zn(2+)</name>
        <dbReference type="ChEBI" id="CHEBI:29105"/>
    </ligand>
</feature>
<evidence type="ECO:0000313" key="18">
    <source>
        <dbReference type="EMBL" id="KNE57337.1"/>
    </source>
</evidence>
<dbReference type="EC" id="3.4.19.12" evidence="11"/>
<dbReference type="InterPro" id="IPR028889">
    <property type="entry name" value="USP"/>
</dbReference>
<keyword evidence="8 11" id="KW-0378">Hydrolase</keyword>
<feature type="domain" description="UBP-type" evidence="17">
    <location>
        <begin position="150"/>
        <end position="258"/>
    </location>
</feature>
<dbReference type="FunFam" id="3.30.40.10:FF:000396">
    <property type="entry name" value="Ubiquitin carboxyl-terminal hydrolase"/>
    <property type="match status" value="1"/>
</dbReference>
<dbReference type="InterPro" id="IPR009060">
    <property type="entry name" value="UBA-like_sf"/>
</dbReference>
<dbReference type="PROSITE" id="PS50271">
    <property type="entry name" value="ZF_UBP"/>
    <property type="match status" value="1"/>
</dbReference>
<dbReference type="EMBL" id="GG745331">
    <property type="protein sequence ID" value="KNE57337.1"/>
    <property type="molecule type" value="Genomic_DNA"/>
</dbReference>
<evidence type="ECO:0000313" key="19">
    <source>
        <dbReference type="Proteomes" id="UP000054350"/>
    </source>
</evidence>
<feature type="domain" description="USP" evidence="16">
    <location>
        <begin position="300"/>
        <end position="774"/>
    </location>
</feature>
<dbReference type="STRING" id="578462.A0A0L0S473"/>
<dbReference type="AlphaFoldDB" id="A0A0L0S473"/>
<dbReference type="PROSITE" id="PS00972">
    <property type="entry name" value="USP_1"/>
    <property type="match status" value="1"/>
</dbReference>
<dbReference type="CDD" id="cd14386">
    <property type="entry name" value="UBA2_UBP5"/>
    <property type="match status" value="1"/>
</dbReference>
<keyword evidence="5" id="KW-0677">Repeat</keyword>
<comment type="similarity">
    <text evidence="2 11">Belongs to the peptidase C19 family.</text>
</comment>
<evidence type="ECO:0000256" key="7">
    <source>
        <dbReference type="ARBA" id="ARBA00022786"/>
    </source>
</evidence>
<keyword evidence="10 11" id="KW-0862">Zinc</keyword>
<dbReference type="SUPFAM" id="SSF54001">
    <property type="entry name" value="Cysteine proteinases"/>
    <property type="match status" value="1"/>
</dbReference>
<keyword evidence="9 11" id="KW-0788">Thiol protease</keyword>
<dbReference type="SUPFAM" id="SSF57850">
    <property type="entry name" value="RING/U-box"/>
    <property type="match status" value="2"/>
</dbReference>
<evidence type="ECO:0000256" key="12">
    <source>
        <dbReference type="PIRSR" id="PIRSR016308-1"/>
    </source>
</evidence>
<dbReference type="SUPFAM" id="SSF46934">
    <property type="entry name" value="UBA-like"/>
    <property type="match status" value="1"/>
</dbReference>
<dbReference type="Gene3D" id="3.90.70.10">
    <property type="entry name" value="Cysteine proteinases"/>
    <property type="match status" value="1"/>
</dbReference>
<evidence type="ECO:0000256" key="6">
    <source>
        <dbReference type="ARBA" id="ARBA00022771"/>
    </source>
</evidence>
<feature type="binding site" evidence="13">
    <location>
        <position position="173"/>
    </location>
    <ligand>
        <name>Zn(2+)</name>
        <dbReference type="ChEBI" id="CHEBI:29105"/>
    </ligand>
</feature>
<dbReference type="PANTHER" id="PTHR21646:SF10">
    <property type="entry name" value="UBIQUITIN CARBOXYL-TERMINAL HYDROLASE 14"/>
    <property type="match status" value="1"/>
</dbReference>
<reference evidence="19" key="2">
    <citation type="submission" date="2009-11" db="EMBL/GenBank/DDBJ databases">
        <title>The Genome Sequence of Allomyces macrogynus strain ATCC 38327.</title>
        <authorList>
            <consortium name="The Broad Institute Genome Sequencing Platform"/>
            <person name="Russ C."/>
            <person name="Cuomo C."/>
            <person name="Shea T."/>
            <person name="Young S.K."/>
            <person name="Zeng Q."/>
            <person name="Koehrsen M."/>
            <person name="Haas B."/>
            <person name="Borodovsky M."/>
            <person name="Guigo R."/>
            <person name="Alvarado L."/>
            <person name="Berlin A."/>
            <person name="Borenstein D."/>
            <person name="Chen Z."/>
            <person name="Engels R."/>
            <person name="Freedman E."/>
            <person name="Gellesch M."/>
            <person name="Goldberg J."/>
            <person name="Griggs A."/>
            <person name="Gujja S."/>
            <person name="Heiman D."/>
            <person name="Hepburn T."/>
            <person name="Howarth C."/>
            <person name="Jen D."/>
            <person name="Larson L."/>
            <person name="Lewis B."/>
            <person name="Mehta T."/>
            <person name="Park D."/>
            <person name="Pearson M."/>
            <person name="Roberts A."/>
            <person name="Saif S."/>
            <person name="Shenoy N."/>
            <person name="Sisk P."/>
            <person name="Stolte C."/>
            <person name="Sykes S."/>
            <person name="Walk T."/>
            <person name="White J."/>
            <person name="Yandava C."/>
            <person name="Burger G."/>
            <person name="Gray M.W."/>
            <person name="Holland P.W.H."/>
            <person name="King N."/>
            <person name="Lang F.B.F."/>
            <person name="Roger A.J."/>
            <person name="Ruiz-Trillo I."/>
            <person name="Lander E."/>
            <person name="Nusbaum C."/>
        </authorList>
    </citation>
    <scope>NUCLEOTIDE SEQUENCE [LARGE SCALE GENOMIC DNA]</scope>
    <source>
        <strain evidence="19">ATCC 38327</strain>
    </source>
</reference>
<dbReference type="SMART" id="SM00165">
    <property type="entry name" value="UBA"/>
    <property type="match status" value="2"/>
</dbReference>
<dbReference type="Gene3D" id="1.10.8.10">
    <property type="entry name" value="DNA helicase RuvA subunit, C-terminal domain"/>
    <property type="match status" value="2"/>
</dbReference>
<evidence type="ECO:0000256" key="1">
    <source>
        <dbReference type="ARBA" id="ARBA00000707"/>
    </source>
</evidence>
<dbReference type="eggNOG" id="KOG0944">
    <property type="taxonomic scope" value="Eukaryota"/>
</dbReference>
<feature type="domain" description="UBA" evidence="15">
    <location>
        <begin position="626"/>
        <end position="666"/>
    </location>
</feature>
<dbReference type="OrthoDB" id="361536at2759"/>
<proteinExistence type="inferred from homology"/>
<keyword evidence="6 14" id="KW-0863">Zinc-finger</keyword>
<evidence type="ECO:0000256" key="9">
    <source>
        <dbReference type="ARBA" id="ARBA00022807"/>
    </source>
</evidence>
<evidence type="ECO:0000256" key="13">
    <source>
        <dbReference type="PIRSR" id="PIRSR016308-3"/>
    </source>
</evidence>
<dbReference type="InterPro" id="IPR038765">
    <property type="entry name" value="Papain-like_cys_pep_sf"/>
</dbReference>
<evidence type="ECO:0000256" key="5">
    <source>
        <dbReference type="ARBA" id="ARBA00022737"/>
    </source>
</evidence>
<dbReference type="PANTHER" id="PTHR21646">
    <property type="entry name" value="UBIQUITIN CARBOXYL-TERMINAL HYDROLASE"/>
    <property type="match status" value="1"/>
</dbReference>
<dbReference type="PROSITE" id="PS50235">
    <property type="entry name" value="USP_3"/>
    <property type="match status" value="1"/>
</dbReference>
<dbReference type="InterPro" id="IPR001607">
    <property type="entry name" value="Znf_UBP"/>
</dbReference>
<evidence type="ECO:0000256" key="14">
    <source>
        <dbReference type="PROSITE-ProRule" id="PRU00502"/>
    </source>
</evidence>
<dbReference type="InterPro" id="IPR015940">
    <property type="entry name" value="UBA"/>
</dbReference>
<keyword evidence="3 11" id="KW-0645">Protease</keyword>
<dbReference type="Proteomes" id="UP000054350">
    <property type="component" value="Unassembled WGS sequence"/>
</dbReference>
<evidence type="ECO:0000256" key="4">
    <source>
        <dbReference type="ARBA" id="ARBA00022723"/>
    </source>
</evidence>
<dbReference type="InterPro" id="IPR013083">
    <property type="entry name" value="Znf_RING/FYVE/PHD"/>
</dbReference>
<dbReference type="PROSITE" id="PS50030">
    <property type="entry name" value="UBA"/>
    <property type="match status" value="2"/>
</dbReference>
<evidence type="ECO:0000259" key="16">
    <source>
        <dbReference type="PROSITE" id="PS50235"/>
    </source>
</evidence>
<organism evidence="18 19">
    <name type="scientific">Allomyces macrogynus (strain ATCC 38327)</name>
    <name type="common">Allomyces javanicus var. macrogynus</name>
    <dbReference type="NCBI Taxonomy" id="578462"/>
    <lineage>
        <taxon>Eukaryota</taxon>
        <taxon>Fungi</taxon>
        <taxon>Fungi incertae sedis</taxon>
        <taxon>Blastocladiomycota</taxon>
        <taxon>Blastocladiomycetes</taxon>
        <taxon>Blastocladiales</taxon>
        <taxon>Blastocladiaceae</taxon>
        <taxon>Allomyces</taxon>
    </lineage>
</organism>
<dbReference type="Pfam" id="PF02148">
    <property type="entry name" value="zf-UBP"/>
    <property type="match status" value="1"/>
</dbReference>
<dbReference type="OMA" id="FVPCEHT"/>
<evidence type="ECO:0000256" key="11">
    <source>
        <dbReference type="PIRNR" id="PIRNR016308"/>
    </source>
</evidence>
<dbReference type="GO" id="GO:0006508">
    <property type="term" value="P:proteolysis"/>
    <property type="evidence" value="ECO:0007669"/>
    <property type="project" value="UniProtKB-KW"/>
</dbReference>
<dbReference type="Pfam" id="PF00627">
    <property type="entry name" value="UBA"/>
    <property type="match status" value="2"/>
</dbReference>
<feature type="active site" description="Proton acceptor" evidence="12">
    <location>
        <position position="709"/>
    </location>
</feature>
<dbReference type="GO" id="GO:0008270">
    <property type="term" value="F:zinc ion binding"/>
    <property type="evidence" value="ECO:0007669"/>
    <property type="project" value="UniProtKB-UniRule"/>
</dbReference>
<dbReference type="Pfam" id="PF00443">
    <property type="entry name" value="UCH"/>
    <property type="match status" value="1"/>
</dbReference>
<dbReference type="GO" id="GO:0004843">
    <property type="term" value="F:cysteine-type deubiquitinase activity"/>
    <property type="evidence" value="ECO:0007669"/>
    <property type="project" value="UniProtKB-UniRule"/>
</dbReference>
<comment type="catalytic activity">
    <reaction evidence="1 11">
        <text>Thiol-dependent hydrolysis of ester, thioester, amide, peptide and isopeptide bonds formed by the C-terminal Gly of ubiquitin (a 76-residue protein attached to proteins as an intracellular targeting signal).</text>
        <dbReference type="EC" id="3.4.19.12"/>
    </reaction>
</comment>
<reference evidence="18 19" key="1">
    <citation type="submission" date="2009-11" db="EMBL/GenBank/DDBJ databases">
        <title>Annotation of Allomyces macrogynus ATCC 38327.</title>
        <authorList>
            <consortium name="The Broad Institute Genome Sequencing Platform"/>
            <person name="Russ C."/>
            <person name="Cuomo C."/>
            <person name="Burger G."/>
            <person name="Gray M.W."/>
            <person name="Holland P.W.H."/>
            <person name="King N."/>
            <person name="Lang F.B.F."/>
            <person name="Roger A.J."/>
            <person name="Ruiz-Trillo I."/>
            <person name="Young S.K."/>
            <person name="Zeng Q."/>
            <person name="Gargeya S."/>
            <person name="Fitzgerald M."/>
            <person name="Haas B."/>
            <person name="Abouelleil A."/>
            <person name="Alvarado L."/>
            <person name="Arachchi H.M."/>
            <person name="Berlin A."/>
            <person name="Chapman S.B."/>
            <person name="Gearin G."/>
            <person name="Goldberg J."/>
            <person name="Griggs A."/>
            <person name="Gujja S."/>
            <person name="Hansen M."/>
            <person name="Heiman D."/>
            <person name="Howarth C."/>
            <person name="Larimer J."/>
            <person name="Lui A."/>
            <person name="MacDonald P.J.P."/>
            <person name="McCowen C."/>
            <person name="Montmayeur A."/>
            <person name="Murphy C."/>
            <person name="Neiman D."/>
            <person name="Pearson M."/>
            <person name="Priest M."/>
            <person name="Roberts A."/>
            <person name="Saif S."/>
            <person name="Shea T."/>
            <person name="Sisk P."/>
            <person name="Stolte C."/>
            <person name="Sykes S."/>
            <person name="Wortman J."/>
            <person name="Nusbaum C."/>
            <person name="Birren B."/>
        </authorList>
    </citation>
    <scope>NUCLEOTIDE SEQUENCE [LARGE SCALE GENOMIC DNA]</scope>
    <source>
        <strain evidence="18 19">ATCC 38327</strain>
    </source>
</reference>
<dbReference type="PIRSF" id="PIRSF016308">
    <property type="entry name" value="UBP"/>
    <property type="match status" value="1"/>
</dbReference>
<evidence type="ECO:0000256" key="8">
    <source>
        <dbReference type="ARBA" id="ARBA00022801"/>
    </source>
</evidence>
<name>A0A0L0S473_ALLM3</name>
<dbReference type="InterPro" id="IPR018200">
    <property type="entry name" value="USP_CS"/>
</dbReference>
<dbReference type="Pfam" id="PF17807">
    <property type="entry name" value="zf-UBP_var"/>
    <property type="match status" value="1"/>
</dbReference>
<feature type="binding site" evidence="13">
    <location>
        <position position="193"/>
    </location>
    <ligand>
        <name>Zn(2+)</name>
        <dbReference type="ChEBI" id="CHEBI:29105"/>
    </ligand>
</feature>
<dbReference type="VEuPathDB" id="FungiDB:AMAG_03058"/>
<protein>
    <recommendedName>
        <fullName evidence="11">Ubiquitin carboxyl-terminal hydrolase</fullName>
        <ecNumber evidence="11">3.4.19.12</ecNumber>
    </recommendedName>
</protein>
<evidence type="ECO:0000256" key="2">
    <source>
        <dbReference type="ARBA" id="ARBA00009085"/>
    </source>
</evidence>
<evidence type="ECO:0000256" key="3">
    <source>
        <dbReference type="ARBA" id="ARBA00022670"/>
    </source>
</evidence>
<dbReference type="InterPro" id="IPR050185">
    <property type="entry name" value="Ub_carboxyl-term_hydrolase"/>
</dbReference>
<dbReference type="Gene3D" id="3.30.40.10">
    <property type="entry name" value="Zinc/RING finger domain, C3HC4 (zinc finger)"/>
    <property type="match status" value="2"/>
</dbReference>
<feature type="binding site" evidence="13">
    <location>
        <position position="176"/>
    </location>
    <ligand>
        <name>Zn(2+)</name>
        <dbReference type="ChEBI" id="CHEBI:29105"/>
    </ligand>
</feature>
<sequence length="775" mass="84269">MPCPHVAASVRVPARGAAVYKDECSQCFHDWDQPDGVDVCLTCFNAACPNVHGIAHAFQRGHPVAVNLRRVPKPQPQRPEGEPPAKITKLAIAAESDAEKYSIVSSIKCYDCSETDLPAAGQADAAIKAILDASTTAMQNEIKAWELEITPCEHTLCLEQGPAKQLDASLAHCGACELNENLWLCLTCGHLGCGRAQYGGLSGNGHGLAHATTSSHPVAVKLGTITPEGSADVYCYACNDERTDPHLAAHLAQFGINVLTQTKTEKSLVEMQIEQNLKFEFEMTSADGQSLHPVAGPGLVGLKNLGNSCYVAAVVQSLAHQPEWASRYRADMGAAADHVEQCSAQHAECWECQWSKLVTAIAQGHPHAVAPAQFKHLIAQGHADFATMKQQDASEFLVHVLKKVQQAEKKTGKDPSAVFHFVQAQKLECTQCHGVRYAETDANVVNVMVPDEALKRALKASENDPPVTVDALQCLRDGMREIVPFQCPRCRANVEAIKTIGFKTFPKVLALTAQRFTYDNWVPKKSNVHLTWPAADASSNLDLSFLKVELLPTDHVLEDEPAAAASAPAPDSEELQQLVSFGFPRGKAKRALAETGNHLEAAMNWLMDHPEDIPDEPEPTPAGGVAVDEGAVAMLMDMGFTRAQAAHGLRETQGNMERAVEWLFSHPEAGTESEQPAASAVARLDVGDKSVYAFDAFINHKGPSMHCGHYIAHVARREGEKLQVVVREGEEVSAETRQRAETAPWVMLNDDRVVAQTNVHPLLEEAYVYLLRRKE</sequence>
<dbReference type="InterPro" id="IPR001394">
    <property type="entry name" value="Peptidase_C19_UCH"/>
</dbReference>
<gene>
    <name evidence="18" type="ORF">AMAG_03058</name>
</gene>
<accession>A0A0L0S473</accession>
<evidence type="ECO:0000259" key="17">
    <source>
        <dbReference type="PROSITE" id="PS50271"/>
    </source>
</evidence>
<dbReference type="GO" id="GO:0016579">
    <property type="term" value="P:protein deubiquitination"/>
    <property type="evidence" value="ECO:0007669"/>
    <property type="project" value="InterPro"/>
</dbReference>
<dbReference type="InterPro" id="IPR016652">
    <property type="entry name" value="Ubiquitinyl_hydrolase"/>
</dbReference>
<feature type="domain" description="UBA" evidence="15">
    <location>
        <begin position="569"/>
        <end position="609"/>
    </location>
</feature>